<reference evidence="1" key="1">
    <citation type="journal article" date="2015" name="Nature">
        <title>Complex archaea that bridge the gap between prokaryotes and eukaryotes.</title>
        <authorList>
            <person name="Spang A."/>
            <person name="Saw J.H."/>
            <person name="Jorgensen S.L."/>
            <person name="Zaremba-Niedzwiedzka K."/>
            <person name="Martijn J."/>
            <person name="Lind A.E."/>
            <person name="van Eijk R."/>
            <person name="Schleper C."/>
            <person name="Guy L."/>
            <person name="Ettema T.J."/>
        </authorList>
    </citation>
    <scope>NUCLEOTIDE SEQUENCE</scope>
</reference>
<protein>
    <recommendedName>
        <fullName evidence="2">Major capsid protein</fullName>
    </recommendedName>
</protein>
<dbReference type="AlphaFoldDB" id="A0A0F9UD03"/>
<evidence type="ECO:0000313" key="1">
    <source>
        <dbReference type="EMBL" id="KKN51488.1"/>
    </source>
</evidence>
<organism evidence="1">
    <name type="scientific">marine sediment metagenome</name>
    <dbReference type="NCBI Taxonomy" id="412755"/>
    <lineage>
        <taxon>unclassified sequences</taxon>
        <taxon>metagenomes</taxon>
        <taxon>ecological metagenomes</taxon>
    </lineage>
</organism>
<accession>A0A0F9UD03</accession>
<evidence type="ECO:0008006" key="2">
    <source>
        <dbReference type="Google" id="ProtNLM"/>
    </source>
</evidence>
<proteinExistence type="predicted"/>
<dbReference type="InterPro" id="IPR035198">
    <property type="entry name" value="SU10_MCP"/>
</dbReference>
<sequence length="434" mass="47837">MADTYFVGLRATADLVDNEDPQSWRAGILRLFPNGSAPLTALTALMKSEKVSHDRFHWWTKTLTSQRASTALYTTAGLGTLYTSGSASAGDMVHAKVSLVDSNMFRAGHQVLLRDASDYNVDTTGKVSNVIKNGASSVISIILLEDDDNSTTSTDLSDADVVLIVGNINAQGAARPEAITQGPTEFENYTQIWRNSTDISRTLMETRLRTSPNIEKEIKKDTLELHSIEIEKALLWSTLFSTGTGANGKPERATRGVLSFIKEFGTVQDYTLDMAAAYAGKTWLQMGDEWLDEHLEEIFRFGSDERLAFVGSGALLGIQRLVKDRGMMSLTPQQTIWGSNVVVWTTPFGAITMKTHPLFSYEATNRHSMVLLEPKNLRWMYVSDTSFYPDNSFKKGGGVGIDGKQEEFLTEAGLEIHFPETGGYLNSIGLDNTQ</sequence>
<dbReference type="Pfam" id="PF17236">
    <property type="entry name" value="SU10_MCP"/>
    <property type="match status" value="1"/>
</dbReference>
<dbReference type="EMBL" id="LAZR01001062">
    <property type="protein sequence ID" value="KKN51488.1"/>
    <property type="molecule type" value="Genomic_DNA"/>
</dbReference>
<gene>
    <name evidence="1" type="ORF">LCGC14_0622290</name>
</gene>
<name>A0A0F9UD03_9ZZZZ</name>
<comment type="caution">
    <text evidence="1">The sequence shown here is derived from an EMBL/GenBank/DDBJ whole genome shotgun (WGS) entry which is preliminary data.</text>
</comment>